<organism evidence="9 10">
    <name type="scientific">Inquilinus limosus</name>
    <dbReference type="NCBI Taxonomy" id="171674"/>
    <lineage>
        <taxon>Bacteria</taxon>
        <taxon>Pseudomonadati</taxon>
        <taxon>Pseudomonadota</taxon>
        <taxon>Alphaproteobacteria</taxon>
        <taxon>Rhodospirillales</taxon>
        <taxon>Rhodospirillaceae</taxon>
        <taxon>Inquilinus</taxon>
    </lineage>
</organism>
<feature type="region of interest" description="Disordered" evidence="6">
    <location>
        <begin position="1"/>
        <end position="41"/>
    </location>
</feature>
<evidence type="ECO:0000313" key="9">
    <source>
        <dbReference type="EMBL" id="OWJ65965.1"/>
    </source>
</evidence>
<dbReference type="AlphaFoldDB" id="A0A211ZL00"/>
<dbReference type="InterPro" id="IPR032816">
    <property type="entry name" value="VTT_dom"/>
</dbReference>
<dbReference type="EMBL" id="NHON01000030">
    <property type="protein sequence ID" value="OWJ65965.1"/>
    <property type="molecule type" value="Genomic_DNA"/>
</dbReference>
<dbReference type="OrthoDB" id="9805585at2"/>
<feature type="domain" description="VTT" evidence="8">
    <location>
        <begin position="111"/>
        <end position="241"/>
    </location>
</feature>
<evidence type="ECO:0000256" key="2">
    <source>
        <dbReference type="ARBA" id="ARBA00022475"/>
    </source>
</evidence>
<feature type="transmembrane region" description="Helical" evidence="7">
    <location>
        <begin position="111"/>
        <end position="129"/>
    </location>
</feature>
<name>A0A211ZL00_9PROT</name>
<evidence type="ECO:0000256" key="6">
    <source>
        <dbReference type="SAM" id="MobiDB-lite"/>
    </source>
</evidence>
<accession>A0A211ZL00</accession>
<keyword evidence="3 7" id="KW-0812">Transmembrane</keyword>
<dbReference type="Pfam" id="PF09335">
    <property type="entry name" value="VTT_dom"/>
    <property type="match status" value="1"/>
</dbReference>
<comment type="subcellular location">
    <subcellularLocation>
        <location evidence="1">Cell membrane</location>
        <topology evidence="1">Multi-pass membrane protein</topology>
    </subcellularLocation>
</comment>
<keyword evidence="5 7" id="KW-0472">Membrane</keyword>
<keyword evidence="10" id="KW-1185">Reference proteome</keyword>
<feature type="transmembrane region" description="Helical" evidence="7">
    <location>
        <begin position="219"/>
        <end position="244"/>
    </location>
</feature>
<feature type="transmembrane region" description="Helical" evidence="7">
    <location>
        <begin position="86"/>
        <end position="104"/>
    </location>
</feature>
<evidence type="ECO:0000256" key="4">
    <source>
        <dbReference type="ARBA" id="ARBA00022989"/>
    </source>
</evidence>
<dbReference type="InterPro" id="IPR051311">
    <property type="entry name" value="DedA_domain"/>
</dbReference>
<protein>
    <recommendedName>
        <fullName evidence="8">VTT domain-containing protein</fullName>
    </recommendedName>
</protein>
<proteinExistence type="predicted"/>
<gene>
    <name evidence="9" type="ORF">BWR60_17250</name>
</gene>
<feature type="transmembrane region" description="Helical" evidence="7">
    <location>
        <begin position="135"/>
        <end position="157"/>
    </location>
</feature>
<dbReference type="Gene3D" id="3.40.50.150">
    <property type="entry name" value="Vaccinia Virus protein VP39"/>
    <property type="match status" value="1"/>
</dbReference>
<keyword evidence="2" id="KW-1003">Cell membrane</keyword>
<evidence type="ECO:0000256" key="5">
    <source>
        <dbReference type="ARBA" id="ARBA00023136"/>
    </source>
</evidence>
<evidence type="ECO:0000256" key="7">
    <source>
        <dbReference type="SAM" id="Phobius"/>
    </source>
</evidence>
<dbReference type="FunFam" id="3.40.50.150:FF:000346">
    <property type="entry name" value="Phospholipid N-methyltransferase"/>
    <property type="match status" value="1"/>
</dbReference>
<reference evidence="10" key="1">
    <citation type="submission" date="2017-05" db="EMBL/GenBank/DDBJ databases">
        <authorList>
            <person name="Macchi M."/>
            <person name="Festa S."/>
            <person name="Coppotelli B.M."/>
            <person name="Morelli I.S."/>
        </authorList>
    </citation>
    <scope>NUCLEOTIDE SEQUENCE [LARGE SCALE GENOMIC DNA]</scope>
    <source>
        <strain evidence="10">I</strain>
    </source>
</reference>
<dbReference type="STRING" id="1122125.GCA_000423185_05796"/>
<dbReference type="InterPro" id="IPR029063">
    <property type="entry name" value="SAM-dependent_MTases_sf"/>
</dbReference>
<dbReference type="Proteomes" id="UP000196655">
    <property type="component" value="Unassembled WGS sequence"/>
</dbReference>
<dbReference type="PANTHER" id="PTHR42709:SF6">
    <property type="entry name" value="UNDECAPRENYL PHOSPHATE TRANSPORTER A"/>
    <property type="match status" value="1"/>
</dbReference>
<dbReference type="PANTHER" id="PTHR42709">
    <property type="entry name" value="ALKALINE PHOSPHATASE LIKE PROTEIN"/>
    <property type="match status" value="1"/>
</dbReference>
<evidence type="ECO:0000256" key="1">
    <source>
        <dbReference type="ARBA" id="ARBA00004651"/>
    </source>
</evidence>
<evidence type="ECO:0000313" key="10">
    <source>
        <dbReference type="Proteomes" id="UP000196655"/>
    </source>
</evidence>
<evidence type="ECO:0000259" key="8">
    <source>
        <dbReference type="Pfam" id="PF09335"/>
    </source>
</evidence>
<keyword evidence="4 7" id="KW-1133">Transmembrane helix</keyword>
<evidence type="ECO:0000256" key="3">
    <source>
        <dbReference type="ARBA" id="ARBA00022692"/>
    </source>
</evidence>
<feature type="transmembrane region" description="Helical" evidence="7">
    <location>
        <begin position="256"/>
        <end position="275"/>
    </location>
</feature>
<sequence>MALADYSGWRRKSSAHSLSGPCGGRAGRAAPGPWTQGAVPRRNAAAATCRRAPSSYERDAPLSRSPDLLVPTMITGESALDPLGALMPWIAVCSVAGLFGLMLVERLLPILPSYGLLVAVGVAVGEGYWSLPLALTMTVIGGVAGCALFYGLGWGLGEARAGALLRRTAGFFGMGPARVDRCIAWFQDRGALFALVAQLVPTVRLVAPGIAGLLRARPLMFFAATALGIGLWNGLFIGTGYAAAALVEPAPNASSLALTVLVALVLVELMGTMMWRNFSRRRQAVAVSSAGAPVLAQGPALSPRPATGPSRRQDAADDFAFFRAWLKAPLRVAAVVPSGRALAAAITAEIGPESAPVIELGPGTGAFTRALIGRGVPESRLALVEAGPDFAALLHQRFPEAQVLCMNAARLGTADPFNGEKAGAVVSGLPVLSMPPKTVIGILNGAFGHLRPDGAFYQFTYGPRCPIPRAILDRLGLKAVRIGRAVANVPPAAVYKITRRWQRPPA</sequence>
<comment type="caution">
    <text evidence="9">The sequence shown here is derived from an EMBL/GenBank/DDBJ whole genome shotgun (WGS) entry which is preliminary data.</text>
</comment>
<dbReference type="SUPFAM" id="SSF53335">
    <property type="entry name" value="S-adenosyl-L-methionine-dependent methyltransferases"/>
    <property type="match status" value="1"/>
</dbReference>
<dbReference type="GO" id="GO:0005886">
    <property type="term" value="C:plasma membrane"/>
    <property type="evidence" value="ECO:0007669"/>
    <property type="project" value="UniProtKB-SubCell"/>
</dbReference>